<dbReference type="InterPro" id="IPR054190">
    <property type="entry name" value="DUF6895"/>
</dbReference>
<feature type="domain" description="DUF6895" evidence="1">
    <location>
        <begin position="19"/>
        <end position="300"/>
    </location>
</feature>
<reference evidence="2 3" key="1">
    <citation type="submission" date="2017-11" db="EMBL/GenBank/DDBJ databases">
        <title>Streptomyces carmine sp. nov., a novel actinomycete isolated from Sophora alopecuroides in Xinjiang, China.</title>
        <authorList>
            <person name="Wang Y."/>
            <person name="Luo X."/>
            <person name="Wan C."/>
            <person name="Zhang L."/>
        </authorList>
    </citation>
    <scope>NUCLEOTIDE SEQUENCE [LARGE SCALE GENOMIC DNA]</scope>
    <source>
        <strain evidence="2 3">TRM SA0054</strain>
    </source>
</reference>
<gene>
    <name evidence="2" type="ORF">CUT44_17710</name>
</gene>
<sequence length="322" mass="36094">MSAPAPAPVPRSARQVTGRALGWLRRHCELGVLPPGTTAELAHPDSVYKPLGETALAGSLVLREERADPRDHKAARELLDFAWWELRGGDMLYERQLRYLMMTDPLELYTHFVRAGYRHRRLDALLEHLYGVVTPYAVEQVPNRRLAIANAARLMGLDRATGRGIDWKLLTDATWLGNTPEPWAVDWMTAYSMTHTVFHLTDWGARPGELPPHLEEYLQLWLPVWLEVWREVEEWDLFAELLIVGACLREPYLDPAAWAELAAVQHEDGLVPRDGKAVDGDAGRRFRDHHHPTVVAAVAGTLALARVPPSGGPHGPSPEAAR</sequence>
<organism evidence="2 3">
    <name type="scientific">Streptomyces carminius</name>
    <dbReference type="NCBI Taxonomy" id="2665496"/>
    <lineage>
        <taxon>Bacteria</taxon>
        <taxon>Bacillati</taxon>
        <taxon>Actinomycetota</taxon>
        <taxon>Actinomycetes</taxon>
        <taxon>Kitasatosporales</taxon>
        <taxon>Streptomycetaceae</taxon>
        <taxon>Streptomyces</taxon>
    </lineage>
</organism>
<dbReference type="Proteomes" id="UP000230407">
    <property type="component" value="Unassembled WGS sequence"/>
</dbReference>
<proteinExistence type="predicted"/>
<comment type="caution">
    <text evidence="2">The sequence shown here is derived from an EMBL/GenBank/DDBJ whole genome shotgun (WGS) entry which is preliminary data.</text>
</comment>
<keyword evidence="3" id="KW-1185">Reference proteome</keyword>
<name>A0A2M8LX69_9ACTN</name>
<dbReference type="Pfam" id="PF21836">
    <property type="entry name" value="DUF6895"/>
    <property type="match status" value="1"/>
</dbReference>
<evidence type="ECO:0000259" key="1">
    <source>
        <dbReference type="Pfam" id="PF21836"/>
    </source>
</evidence>
<accession>A0A2M8LX69</accession>
<protein>
    <recommendedName>
        <fullName evidence="1">DUF6895 domain-containing protein</fullName>
    </recommendedName>
</protein>
<dbReference type="EMBL" id="PGGW01000058">
    <property type="protein sequence ID" value="PJE96553.1"/>
    <property type="molecule type" value="Genomic_DNA"/>
</dbReference>
<evidence type="ECO:0000313" key="3">
    <source>
        <dbReference type="Proteomes" id="UP000230407"/>
    </source>
</evidence>
<evidence type="ECO:0000313" key="2">
    <source>
        <dbReference type="EMBL" id="PJE96553.1"/>
    </source>
</evidence>
<dbReference type="AlphaFoldDB" id="A0A2M8LX69"/>